<comment type="similarity">
    <text evidence="1">Belongs to the ABC transporter superfamily.</text>
</comment>
<reference evidence="6 7" key="1">
    <citation type="journal article" date="2016" name="Nat. Commun.">
        <title>Thousands of microbial genomes shed light on interconnected biogeochemical processes in an aquifer system.</title>
        <authorList>
            <person name="Anantharaman K."/>
            <person name="Brown C.T."/>
            <person name="Hug L.A."/>
            <person name="Sharon I."/>
            <person name="Castelle C.J."/>
            <person name="Probst A.J."/>
            <person name="Thomas B.C."/>
            <person name="Singh A."/>
            <person name="Wilkins M.J."/>
            <person name="Karaoz U."/>
            <person name="Brodie E.L."/>
            <person name="Williams K.H."/>
            <person name="Hubbard S.S."/>
            <person name="Banfield J.F."/>
        </authorList>
    </citation>
    <scope>NUCLEOTIDE SEQUENCE [LARGE SCALE GENOMIC DNA]</scope>
</reference>
<accession>A0A1G2KVG7</accession>
<dbReference type="InterPro" id="IPR050153">
    <property type="entry name" value="Metal_Ion_Import_ABC"/>
</dbReference>
<keyword evidence="4" id="KW-0067">ATP-binding</keyword>
<dbReference type="Gene3D" id="3.40.50.300">
    <property type="entry name" value="P-loop containing nucleotide triphosphate hydrolases"/>
    <property type="match status" value="1"/>
</dbReference>
<dbReference type="InterPro" id="IPR027417">
    <property type="entry name" value="P-loop_NTPase"/>
</dbReference>
<keyword evidence="3" id="KW-0547">Nucleotide-binding</keyword>
<dbReference type="PROSITE" id="PS50893">
    <property type="entry name" value="ABC_TRANSPORTER_2"/>
    <property type="match status" value="1"/>
</dbReference>
<dbReference type="GO" id="GO:0016887">
    <property type="term" value="F:ATP hydrolysis activity"/>
    <property type="evidence" value="ECO:0007669"/>
    <property type="project" value="InterPro"/>
</dbReference>
<dbReference type="PROSITE" id="PS00211">
    <property type="entry name" value="ABC_TRANSPORTER_1"/>
    <property type="match status" value="1"/>
</dbReference>
<dbReference type="Pfam" id="PF00005">
    <property type="entry name" value="ABC_tran"/>
    <property type="match status" value="1"/>
</dbReference>
<protein>
    <recommendedName>
        <fullName evidence="5">ABC transporter domain-containing protein</fullName>
    </recommendedName>
</protein>
<dbReference type="SMART" id="SM00382">
    <property type="entry name" value="AAA"/>
    <property type="match status" value="1"/>
</dbReference>
<keyword evidence="2" id="KW-0813">Transport</keyword>
<evidence type="ECO:0000256" key="1">
    <source>
        <dbReference type="ARBA" id="ARBA00005417"/>
    </source>
</evidence>
<dbReference type="PANTHER" id="PTHR42734:SF17">
    <property type="entry name" value="METAL TRANSPORT SYSTEM ATP-BINDING PROTEIN TM_0124-RELATED"/>
    <property type="match status" value="1"/>
</dbReference>
<evidence type="ECO:0000313" key="6">
    <source>
        <dbReference type="EMBL" id="OHA03406.1"/>
    </source>
</evidence>
<dbReference type="Proteomes" id="UP000177177">
    <property type="component" value="Unassembled WGS sequence"/>
</dbReference>
<organism evidence="6 7">
    <name type="scientific">Candidatus Sungbacteria bacterium RIFCSPHIGHO2_02_FULL_53_17</name>
    <dbReference type="NCBI Taxonomy" id="1802275"/>
    <lineage>
        <taxon>Bacteria</taxon>
        <taxon>Candidatus Sungiibacteriota</taxon>
    </lineage>
</organism>
<dbReference type="EMBL" id="MHQN01000019">
    <property type="protein sequence ID" value="OHA03406.1"/>
    <property type="molecule type" value="Genomic_DNA"/>
</dbReference>
<dbReference type="InterPro" id="IPR017871">
    <property type="entry name" value="ABC_transporter-like_CS"/>
</dbReference>
<dbReference type="InterPro" id="IPR003439">
    <property type="entry name" value="ABC_transporter-like_ATP-bd"/>
</dbReference>
<evidence type="ECO:0000256" key="2">
    <source>
        <dbReference type="ARBA" id="ARBA00022448"/>
    </source>
</evidence>
<dbReference type="GO" id="GO:0005524">
    <property type="term" value="F:ATP binding"/>
    <property type="evidence" value="ECO:0007669"/>
    <property type="project" value="UniProtKB-KW"/>
</dbReference>
<evidence type="ECO:0000256" key="4">
    <source>
        <dbReference type="ARBA" id="ARBA00022840"/>
    </source>
</evidence>
<evidence type="ECO:0000256" key="3">
    <source>
        <dbReference type="ARBA" id="ARBA00022741"/>
    </source>
</evidence>
<dbReference type="SUPFAM" id="SSF52540">
    <property type="entry name" value="P-loop containing nucleoside triphosphate hydrolases"/>
    <property type="match status" value="1"/>
</dbReference>
<dbReference type="InterPro" id="IPR003593">
    <property type="entry name" value="AAA+_ATPase"/>
</dbReference>
<evidence type="ECO:0000259" key="5">
    <source>
        <dbReference type="PROSITE" id="PS50893"/>
    </source>
</evidence>
<name>A0A1G2KVG7_9BACT</name>
<gene>
    <name evidence="6" type="ORF">A3C92_01130</name>
</gene>
<dbReference type="AlphaFoldDB" id="A0A1G2KVG7"/>
<dbReference type="PANTHER" id="PTHR42734">
    <property type="entry name" value="METAL TRANSPORT SYSTEM ATP-BINDING PROTEIN TM_0124-RELATED"/>
    <property type="match status" value="1"/>
</dbReference>
<proteinExistence type="inferred from homology"/>
<feature type="domain" description="ABC transporter" evidence="5">
    <location>
        <begin position="5"/>
        <end position="232"/>
    </location>
</feature>
<comment type="caution">
    <text evidence="6">The sequence shown here is derived from an EMBL/GenBank/DDBJ whole genome shotgun (WGS) entry which is preliminary data.</text>
</comment>
<evidence type="ECO:0000313" key="7">
    <source>
        <dbReference type="Proteomes" id="UP000177177"/>
    </source>
</evidence>
<sequence length="241" mass="26009">MENAISVKNLNVVLNGHRVLADVSFDVSAGSIAAIVGPNGSGKTTLMKAMLGLIPYQGESAVLGVPSAALNQRVAARIGYVPQRLDFDRTMPVTVAELLDVHLLDRSRKNAAHEALSAVDARDLLPKMIGVLSGGEFQRVLLALALLNKPDILFLDEPAAGVDIEGAAEFYARLQDLRAQRHITIVMVSHDMDVVFRHATTVLCINHVLVCQGAPSDALTPDTMHALYGPEHALYPHKEKR</sequence>